<dbReference type="GO" id="GO:0003910">
    <property type="term" value="F:DNA ligase (ATP) activity"/>
    <property type="evidence" value="ECO:0007669"/>
    <property type="project" value="UniProtKB-EC"/>
</dbReference>
<feature type="domain" description="DNA ligase D polymerase" evidence="1">
    <location>
        <begin position="149"/>
        <end position="396"/>
    </location>
</feature>
<dbReference type="RefSeq" id="WP_307203541.1">
    <property type="nucleotide sequence ID" value="NZ_JAUSSU010000004.1"/>
</dbReference>
<protein>
    <submittedName>
        <fullName evidence="2">Bifunctional non-homologous end joining protein LigD</fullName>
        <ecNumber evidence="2">6.5.1.1</ecNumber>
    </submittedName>
</protein>
<evidence type="ECO:0000313" key="3">
    <source>
        <dbReference type="Proteomes" id="UP001229346"/>
    </source>
</evidence>
<sequence length="419" mass="47303">MVNDRGKAALFSKSGGPYNGLFFIAGYDQVNESFIAGLQEDSNTVQVGSFSGGLRPEEKQTLIQTIMANRIDNVDSKVVRIKPGICVELQFESVENNRLMQPAFRTFRLTARWTECTWNKLIIDNAPVSGDVTITHPDKMIWPESRIDKEAYAAYLLQISPLMMPFLRNRILTTIRYPHGVPGESFYQKNRPDYAPDFVRSETVSGINYIVCNDLSTLLWLGNQAAIEFHTPFHTIGMEKPLDIVFDLDPPSEDKLSLAIKAAIEMKTVFDGFGIVSYPKLTGGKGMQIHIPLGRDSALTYEDARVFTAFIAKYVTEKHPEDFTTERLKKNRGNRLYVDYVQHAPGKTMICPYSARGRVGATVAAPLYWEEVNGRLTAEAYTVRTVLDRLAAKACPMHDFWEQDNTRILSQLILKLKQT</sequence>
<dbReference type="Pfam" id="PF21686">
    <property type="entry name" value="LigD_Prim-Pol"/>
    <property type="match status" value="1"/>
</dbReference>
<dbReference type="Proteomes" id="UP001229346">
    <property type="component" value="Unassembled WGS sequence"/>
</dbReference>
<dbReference type="PANTHER" id="PTHR42705:SF2">
    <property type="entry name" value="BIFUNCTIONAL NON-HOMOLOGOUS END JOINING PROTEIN LIGD"/>
    <property type="match status" value="1"/>
</dbReference>
<organism evidence="2 3">
    <name type="scientific">Paenibacillus harenae</name>
    <dbReference type="NCBI Taxonomy" id="306543"/>
    <lineage>
        <taxon>Bacteria</taxon>
        <taxon>Bacillati</taxon>
        <taxon>Bacillota</taxon>
        <taxon>Bacilli</taxon>
        <taxon>Bacillales</taxon>
        <taxon>Paenibacillaceae</taxon>
        <taxon>Paenibacillus</taxon>
    </lineage>
</organism>
<dbReference type="PANTHER" id="PTHR42705">
    <property type="entry name" value="BIFUNCTIONAL NON-HOMOLOGOUS END JOINING PROTEIN LIGD"/>
    <property type="match status" value="1"/>
</dbReference>
<name>A0ABT9U0V7_PAEHA</name>
<accession>A0ABT9U0V7</accession>
<dbReference type="EC" id="6.5.1.1" evidence="2"/>
<dbReference type="InterPro" id="IPR014145">
    <property type="entry name" value="LigD_pol_dom"/>
</dbReference>
<keyword evidence="3" id="KW-1185">Reference proteome</keyword>
<gene>
    <name evidence="2" type="ORF">J2T15_002063</name>
</gene>
<reference evidence="2 3" key="1">
    <citation type="submission" date="2023-07" db="EMBL/GenBank/DDBJ databases">
        <title>Sorghum-associated microbial communities from plants grown in Nebraska, USA.</title>
        <authorList>
            <person name="Schachtman D."/>
        </authorList>
    </citation>
    <scope>NUCLEOTIDE SEQUENCE [LARGE SCALE GENOMIC DNA]</scope>
    <source>
        <strain evidence="2 3">CC482</strain>
    </source>
</reference>
<dbReference type="EMBL" id="JAUSSU010000004">
    <property type="protein sequence ID" value="MDQ0112628.1"/>
    <property type="molecule type" value="Genomic_DNA"/>
</dbReference>
<dbReference type="InterPro" id="IPR014143">
    <property type="entry name" value="NHEJ_ligase_prk"/>
</dbReference>
<evidence type="ECO:0000313" key="2">
    <source>
        <dbReference type="EMBL" id="MDQ0112628.1"/>
    </source>
</evidence>
<dbReference type="InterPro" id="IPR052171">
    <property type="entry name" value="NHEJ_LigD"/>
</dbReference>
<dbReference type="NCBIfam" id="TIGR02778">
    <property type="entry name" value="ligD_pol"/>
    <property type="match status" value="1"/>
</dbReference>
<keyword evidence="2" id="KW-0436">Ligase</keyword>
<proteinExistence type="predicted"/>
<evidence type="ECO:0000259" key="1">
    <source>
        <dbReference type="Pfam" id="PF21686"/>
    </source>
</evidence>
<comment type="caution">
    <text evidence="2">The sequence shown here is derived from an EMBL/GenBank/DDBJ whole genome shotgun (WGS) entry which is preliminary data.</text>
</comment>
<dbReference type="Gene3D" id="3.90.920.10">
    <property type="entry name" value="DNA primase, PRIM domain"/>
    <property type="match status" value="1"/>
</dbReference>
<dbReference type="NCBIfam" id="TIGR02776">
    <property type="entry name" value="NHEJ_ligase_prk"/>
    <property type="match status" value="1"/>
</dbReference>